<dbReference type="SUPFAM" id="SSF56219">
    <property type="entry name" value="DNase I-like"/>
    <property type="match status" value="1"/>
</dbReference>
<reference evidence="2 3" key="1">
    <citation type="submission" date="2019-10" db="EMBL/GenBank/DDBJ databases">
        <title>Whole genome shotgun sequence of Acrocarpospora corrugata NBRC 13972.</title>
        <authorList>
            <person name="Ichikawa N."/>
            <person name="Kimura A."/>
            <person name="Kitahashi Y."/>
            <person name="Komaki H."/>
            <person name="Oguchi A."/>
        </authorList>
    </citation>
    <scope>NUCLEOTIDE SEQUENCE [LARGE SCALE GENOMIC DNA]</scope>
    <source>
        <strain evidence="2 3">NBRC 13972</strain>
    </source>
</reference>
<dbReference type="Gene3D" id="3.60.10.10">
    <property type="entry name" value="Endonuclease/exonuclease/phosphatase"/>
    <property type="match status" value="1"/>
</dbReference>
<name>A0A5M3VV72_9ACTN</name>
<evidence type="ECO:0000313" key="3">
    <source>
        <dbReference type="Proteomes" id="UP000334990"/>
    </source>
</evidence>
<dbReference type="RefSeq" id="WP_246238567.1">
    <property type="nucleotide sequence ID" value="NZ_BAAABN010000030.1"/>
</dbReference>
<dbReference type="InterPro" id="IPR039430">
    <property type="entry name" value="Thymidylate_kin-like_dom"/>
</dbReference>
<evidence type="ECO:0000259" key="1">
    <source>
        <dbReference type="Pfam" id="PF02223"/>
    </source>
</evidence>
<proteinExistence type="predicted"/>
<gene>
    <name evidence="2" type="ORF">Acor_21520</name>
</gene>
<protein>
    <recommendedName>
        <fullName evidence="1">Thymidylate kinase-like domain-containing protein</fullName>
    </recommendedName>
</protein>
<dbReference type="AlphaFoldDB" id="A0A5M3VV72"/>
<dbReference type="Pfam" id="PF02223">
    <property type="entry name" value="Thymidylate_kin"/>
    <property type="match status" value="1"/>
</dbReference>
<feature type="domain" description="Thymidylate kinase-like" evidence="1">
    <location>
        <begin position="8"/>
        <end position="84"/>
    </location>
</feature>
<keyword evidence="3" id="KW-1185">Reference proteome</keyword>
<organism evidence="2 3">
    <name type="scientific">Acrocarpospora corrugata</name>
    <dbReference type="NCBI Taxonomy" id="35763"/>
    <lineage>
        <taxon>Bacteria</taxon>
        <taxon>Bacillati</taxon>
        <taxon>Actinomycetota</taxon>
        <taxon>Actinomycetes</taxon>
        <taxon>Streptosporangiales</taxon>
        <taxon>Streptosporangiaceae</taxon>
        <taxon>Acrocarpospora</taxon>
    </lineage>
</organism>
<accession>A0A5M3VV72</accession>
<dbReference type="InterPro" id="IPR027417">
    <property type="entry name" value="P-loop_NTPase"/>
</dbReference>
<evidence type="ECO:0000313" key="2">
    <source>
        <dbReference type="EMBL" id="GES00089.1"/>
    </source>
</evidence>
<dbReference type="SUPFAM" id="SSF52540">
    <property type="entry name" value="P-loop containing nucleoside triphosphate hydrolases"/>
    <property type="match status" value="1"/>
</dbReference>
<dbReference type="EMBL" id="BLAD01000043">
    <property type="protein sequence ID" value="GES00089.1"/>
    <property type="molecule type" value="Genomic_DNA"/>
</dbReference>
<comment type="caution">
    <text evidence="2">The sequence shown here is derived from an EMBL/GenBank/DDBJ whole genome shotgun (WGS) entry which is preliminary data.</text>
</comment>
<dbReference type="Proteomes" id="UP000334990">
    <property type="component" value="Unassembled WGS sequence"/>
</dbReference>
<dbReference type="Gene3D" id="3.40.50.300">
    <property type="entry name" value="P-loop containing nucleotide triphosphate hydrolases"/>
    <property type="match status" value="1"/>
</dbReference>
<dbReference type="InterPro" id="IPR036691">
    <property type="entry name" value="Endo/exonu/phosph_ase_sf"/>
</dbReference>
<dbReference type="CDD" id="cd01672">
    <property type="entry name" value="TMPK"/>
    <property type="match status" value="1"/>
</dbReference>
<sequence length="273" mass="29508">MDGLFIAVEGPNGVGKSTTVNRLASRLRGLGMAAHPTTEPTDTPLGRLIRTSESTLTGRAMALAVAADRTQHVDKEVEPALAAGQGRPPALDQVSIPGRVAVAVLDTDPRTWFLSVYVPSRDRGADKTTRKEMFVGSLLKLLAELPAGPHDHLVIGGDYNVIPADHDPLHPGFLPFEFGLLDTLHARGFVDAHRHCAPGVQAYSWIGRTGAGYRYDYFHVGSALSGRIQACEYLHEPRELGLTDHAAVRLDLDIRAVRLSCRNPAEPDAISLF</sequence>